<dbReference type="InterPro" id="IPR003661">
    <property type="entry name" value="HisK_dim/P_dom"/>
</dbReference>
<evidence type="ECO:0000256" key="13">
    <source>
        <dbReference type="SAM" id="MobiDB-lite"/>
    </source>
</evidence>
<accession>A0A938WQA2</accession>
<dbReference type="EMBL" id="JACJJG010000015">
    <property type="protein sequence ID" value="MBM6673217.1"/>
    <property type="molecule type" value="Genomic_DNA"/>
</dbReference>
<dbReference type="FunFam" id="3.30.565.10:FF:000037">
    <property type="entry name" value="Hybrid sensor histidine kinase/response regulator"/>
    <property type="match status" value="1"/>
</dbReference>
<evidence type="ECO:0000256" key="11">
    <source>
        <dbReference type="ARBA" id="ARBA00023163"/>
    </source>
</evidence>
<dbReference type="SMART" id="SM00448">
    <property type="entry name" value="REC"/>
    <property type="match status" value="1"/>
</dbReference>
<dbReference type="GO" id="GO:0003700">
    <property type="term" value="F:DNA-binding transcription factor activity"/>
    <property type="evidence" value="ECO:0007669"/>
    <property type="project" value="InterPro"/>
</dbReference>
<dbReference type="Pfam" id="PF00512">
    <property type="entry name" value="HisKA"/>
    <property type="match status" value="1"/>
</dbReference>
<keyword evidence="7" id="KW-0067">ATP-binding</keyword>
<dbReference type="InterPro" id="IPR015943">
    <property type="entry name" value="WD40/YVTN_repeat-like_dom_sf"/>
</dbReference>
<keyword evidence="5" id="KW-0547">Nucleotide-binding</keyword>
<proteinExistence type="predicted"/>
<evidence type="ECO:0000256" key="9">
    <source>
        <dbReference type="ARBA" id="ARBA00023015"/>
    </source>
</evidence>
<keyword evidence="4" id="KW-0808">Transferase</keyword>
<keyword evidence="11" id="KW-0804">Transcription</keyword>
<evidence type="ECO:0000256" key="12">
    <source>
        <dbReference type="PROSITE-ProRule" id="PRU00169"/>
    </source>
</evidence>
<comment type="caution">
    <text evidence="18">The sequence shown here is derived from an EMBL/GenBank/DDBJ whole genome shotgun (WGS) entry which is preliminary data.</text>
</comment>
<keyword evidence="6" id="KW-0418">Kinase</keyword>
<evidence type="ECO:0000256" key="1">
    <source>
        <dbReference type="ARBA" id="ARBA00000085"/>
    </source>
</evidence>
<dbReference type="SMART" id="SM00342">
    <property type="entry name" value="HTH_ARAC"/>
    <property type="match status" value="1"/>
</dbReference>
<dbReference type="GO" id="GO:0043565">
    <property type="term" value="F:sequence-specific DNA binding"/>
    <property type="evidence" value="ECO:0007669"/>
    <property type="project" value="InterPro"/>
</dbReference>
<dbReference type="InterPro" id="IPR001789">
    <property type="entry name" value="Sig_transdc_resp-reg_receiver"/>
</dbReference>
<dbReference type="SUPFAM" id="SSF47384">
    <property type="entry name" value="Homodimeric domain of signal transducing histidine kinase"/>
    <property type="match status" value="1"/>
</dbReference>
<evidence type="ECO:0000256" key="7">
    <source>
        <dbReference type="ARBA" id="ARBA00022840"/>
    </source>
</evidence>
<evidence type="ECO:0000313" key="18">
    <source>
        <dbReference type="EMBL" id="MBM6673217.1"/>
    </source>
</evidence>
<organism evidence="18 19">
    <name type="scientific">Marseilla massiliensis</name>
    <dbReference type="NCBI Taxonomy" id="1841864"/>
    <lineage>
        <taxon>Bacteria</taxon>
        <taxon>Pseudomonadati</taxon>
        <taxon>Bacteroidota</taxon>
        <taxon>Bacteroidia</taxon>
        <taxon>Bacteroidales</taxon>
        <taxon>Prevotellaceae</taxon>
        <taxon>Marseilla</taxon>
    </lineage>
</organism>
<dbReference type="Pfam" id="PF00072">
    <property type="entry name" value="Response_reg"/>
    <property type="match status" value="1"/>
</dbReference>
<evidence type="ECO:0000259" key="16">
    <source>
        <dbReference type="PROSITE" id="PS50109"/>
    </source>
</evidence>
<dbReference type="Gene3D" id="2.130.10.10">
    <property type="entry name" value="YVTN repeat-like/Quinoprotein amine dehydrogenase"/>
    <property type="match status" value="3"/>
</dbReference>
<protein>
    <recommendedName>
        <fullName evidence="2">histidine kinase</fullName>
        <ecNumber evidence="2">2.7.13.3</ecNumber>
    </recommendedName>
</protein>
<gene>
    <name evidence="18" type="ORF">H6A34_04915</name>
</gene>
<reference evidence="18" key="2">
    <citation type="journal article" date="2021" name="Sci. Rep.">
        <title>The distribution of antibiotic resistance genes in chicken gut microbiota commensals.</title>
        <authorList>
            <person name="Juricova H."/>
            <person name="Matiasovicova J."/>
            <person name="Kubasova T."/>
            <person name="Cejkova D."/>
            <person name="Rychlik I."/>
        </authorList>
    </citation>
    <scope>NUCLEOTIDE SEQUENCE</scope>
    <source>
        <strain evidence="18">An824</strain>
    </source>
</reference>
<evidence type="ECO:0000256" key="2">
    <source>
        <dbReference type="ARBA" id="ARBA00012438"/>
    </source>
</evidence>
<evidence type="ECO:0000256" key="3">
    <source>
        <dbReference type="ARBA" id="ARBA00022553"/>
    </source>
</evidence>
<dbReference type="InterPro" id="IPR011006">
    <property type="entry name" value="CheY-like_superfamily"/>
</dbReference>
<evidence type="ECO:0000313" key="19">
    <source>
        <dbReference type="Proteomes" id="UP000706891"/>
    </source>
</evidence>
<dbReference type="SMART" id="SM00388">
    <property type="entry name" value="HisKA"/>
    <property type="match status" value="1"/>
</dbReference>
<evidence type="ECO:0000259" key="17">
    <source>
        <dbReference type="PROSITE" id="PS50110"/>
    </source>
</evidence>
<dbReference type="SUPFAM" id="SSF46689">
    <property type="entry name" value="Homeodomain-like"/>
    <property type="match status" value="1"/>
</dbReference>
<dbReference type="InterPro" id="IPR013783">
    <property type="entry name" value="Ig-like_fold"/>
</dbReference>
<dbReference type="Pfam" id="PF02518">
    <property type="entry name" value="HATPase_c"/>
    <property type="match status" value="1"/>
</dbReference>
<dbReference type="SMART" id="SM00387">
    <property type="entry name" value="HATPase_c"/>
    <property type="match status" value="1"/>
</dbReference>
<evidence type="ECO:0000256" key="4">
    <source>
        <dbReference type="ARBA" id="ARBA00022679"/>
    </source>
</evidence>
<dbReference type="CDD" id="cd17574">
    <property type="entry name" value="REC_OmpR"/>
    <property type="match status" value="1"/>
</dbReference>
<feature type="domain" description="HTH araC/xylS-type" evidence="15">
    <location>
        <begin position="1193"/>
        <end position="1292"/>
    </location>
</feature>
<dbReference type="PROSITE" id="PS50110">
    <property type="entry name" value="RESPONSE_REGULATORY"/>
    <property type="match status" value="1"/>
</dbReference>
<dbReference type="Pfam" id="PF07494">
    <property type="entry name" value="Reg_prop"/>
    <property type="match status" value="4"/>
</dbReference>
<name>A0A938WQA2_9BACT</name>
<dbReference type="PANTHER" id="PTHR43547:SF2">
    <property type="entry name" value="HYBRID SIGNAL TRANSDUCTION HISTIDINE KINASE C"/>
    <property type="match status" value="1"/>
</dbReference>
<dbReference type="GO" id="GO:0005524">
    <property type="term" value="F:ATP binding"/>
    <property type="evidence" value="ECO:0007669"/>
    <property type="project" value="UniProtKB-KW"/>
</dbReference>
<dbReference type="PRINTS" id="PR00344">
    <property type="entry name" value="BCTRLSENSOR"/>
</dbReference>
<dbReference type="InterPro" id="IPR036890">
    <property type="entry name" value="HATPase_C_sf"/>
</dbReference>
<keyword evidence="10" id="KW-0238">DNA-binding</keyword>
<keyword evidence="19" id="KW-1185">Reference proteome</keyword>
<dbReference type="InterPro" id="IPR005467">
    <property type="entry name" value="His_kinase_dom"/>
</dbReference>
<dbReference type="EC" id="2.7.13.3" evidence="2"/>
<evidence type="ECO:0000259" key="15">
    <source>
        <dbReference type="PROSITE" id="PS01124"/>
    </source>
</evidence>
<dbReference type="GO" id="GO:0000155">
    <property type="term" value="F:phosphorelay sensor kinase activity"/>
    <property type="evidence" value="ECO:0007669"/>
    <property type="project" value="InterPro"/>
</dbReference>
<dbReference type="Gene3D" id="1.10.287.130">
    <property type="match status" value="1"/>
</dbReference>
<dbReference type="Gene3D" id="3.40.50.2300">
    <property type="match status" value="1"/>
</dbReference>
<keyword evidence="14" id="KW-0732">Signal</keyword>
<sequence length="1310" mass="148199">MRPITLISMAAYMMATLLAVADSGRLYTTNQLMSSLTNCVGQDRYGYIWVGTENGLNKFDGYRFTHYIKNNVNDTDSTSLLSNDISKTFADRDGRLWIGCAQGLMSYDYENDSFKKYPFPGALTPRVEDIIQTASGDILIGTAGYGLFKIKAGTQTIIEENIPGWKNSYEYVNRLFIDKNNDLWISMPFSMITKMHTDNKGQTTFTDFKTSCGPTINCVKADAKGFLVVCMYGIMRYDYATRRLTATEYDMGILSRNVSIRKGISDRKGNIYIGTSGRGLMKIPAGYTRLEQVKTKDKSFDLSTSNVNDILEDKDGNIWVSCYKRGIYLLNQDKEAFSSWDFTSQKYFLGSGVSSITGGNDGDIWATVQKAGVYKFDKNGNISAHPTSPYGSNTIYRDRQGRFWLCTENILYAYDPYTGRSEEKARYDGWGLNCMTDDGQGRLFICDYGKSLCVYDTRTGKSLSFSMGDKRARGTICNNWIKALFIDSDGLLWLGSANGVSCMDTRNYDFYVLKGVTLLKNMQSLSFGETHDGRILIGTNNGLYEYDKRTGNLRLFPGSELIRNNLIYSIVIDNNNDIWLGTARGILLYDRKARKFISHLSGNGLSTYEYILGAALHSKNNDRIAFGTNDGVTVFYPEEVKNSTMEMDSIYLTNFIVNGKSVYSFKDKFEVPYNSNILQLEFSLLNFKHTEEIHFQYRINDSKEWVPVRDGTNSIQFNELTPGTYDIYVRAECNGKYSRQTKKITIIVNGPWYASTTAWVIYIVLLASITAYFIRQYEKNKREELDEAKMRFLINATHDIRSPLTLILGPLNKLKQKITDKESIADIDTIDRNAQRLLLLVNQILDERRIDKNQMHLHCQNTELGTQISGVMAMFQSNARSHNISLKLENDGEVYAWIDRTNFDKVIQNLLSNAFKFTSDGGEICIKVRQNGETVIVQVQDTGIGFNDENTDKLFDRFYQGKNTTGMKTAGTGIGLNLCRTLIQMHGGKIKASNRTDGKQGALMTITLRTGNAHLKPEEIVEVNAEAQSADKSAPRRHASKNYSIMIVDDDPEIATYIKHELGDWYKFDNFTNGHDALQALLSRRYDLVISDIVMPGMDGITLLKNIKTNNLVSDIPVILLTSKSDASDRLEGFKKGADAYLPKPFDMTELRIMIENLIDKTRRLKGKFSGAQTQEDKMEQIKVKGNNDALMERIMKSINKNISNPDFNVEELTKDVGISRAQLHRKMKEITGISTGEFIRNLRLKQAARLISEGKINITQVAYNVGFNNQTHFSTVFKKHFGMSPSEYADKHRKQGEEEKSSAQNESTL</sequence>
<dbReference type="SUPFAM" id="SSF55874">
    <property type="entry name" value="ATPase domain of HSP90 chaperone/DNA topoisomerase II/histidine kinase"/>
    <property type="match status" value="1"/>
</dbReference>
<dbReference type="InterPro" id="IPR003594">
    <property type="entry name" value="HATPase_dom"/>
</dbReference>
<keyword evidence="9" id="KW-0805">Transcription regulation</keyword>
<dbReference type="Gene3D" id="2.60.40.10">
    <property type="entry name" value="Immunoglobulins"/>
    <property type="match status" value="1"/>
</dbReference>
<dbReference type="InterPro" id="IPR018062">
    <property type="entry name" value="HTH_AraC-typ_CS"/>
</dbReference>
<dbReference type="InterPro" id="IPR036097">
    <property type="entry name" value="HisK_dim/P_sf"/>
</dbReference>
<keyword evidence="3 12" id="KW-0597">Phosphoprotein</keyword>
<feature type="signal peptide" evidence="14">
    <location>
        <begin position="1"/>
        <end position="21"/>
    </location>
</feature>
<dbReference type="InterPro" id="IPR009057">
    <property type="entry name" value="Homeodomain-like_sf"/>
</dbReference>
<dbReference type="PROSITE" id="PS00041">
    <property type="entry name" value="HTH_ARAC_FAMILY_1"/>
    <property type="match status" value="1"/>
</dbReference>
<feature type="domain" description="Histidine kinase" evidence="16">
    <location>
        <begin position="795"/>
        <end position="1012"/>
    </location>
</feature>
<dbReference type="InterPro" id="IPR018060">
    <property type="entry name" value="HTH_AraC"/>
</dbReference>
<dbReference type="PROSITE" id="PS01124">
    <property type="entry name" value="HTH_ARAC_FAMILY_2"/>
    <property type="match status" value="1"/>
</dbReference>
<dbReference type="Proteomes" id="UP000706891">
    <property type="component" value="Unassembled WGS sequence"/>
</dbReference>
<feature type="chain" id="PRO_5037097273" description="histidine kinase" evidence="14">
    <location>
        <begin position="22"/>
        <end position="1310"/>
    </location>
</feature>
<dbReference type="SUPFAM" id="SSF52172">
    <property type="entry name" value="CheY-like"/>
    <property type="match status" value="1"/>
</dbReference>
<dbReference type="Gene3D" id="3.30.565.10">
    <property type="entry name" value="Histidine kinase-like ATPase, C-terminal domain"/>
    <property type="match status" value="1"/>
</dbReference>
<feature type="region of interest" description="Disordered" evidence="13">
    <location>
        <begin position="1287"/>
        <end position="1310"/>
    </location>
</feature>
<evidence type="ECO:0000256" key="8">
    <source>
        <dbReference type="ARBA" id="ARBA00023012"/>
    </source>
</evidence>
<reference evidence="18" key="1">
    <citation type="submission" date="2020-08" db="EMBL/GenBank/DDBJ databases">
        <authorList>
            <person name="Cejkova D."/>
            <person name="Kubasova T."/>
            <person name="Jahodarova E."/>
            <person name="Rychlik I."/>
        </authorList>
    </citation>
    <scope>NUCLEOTIDE SEQUENCE</scope>
    <source>
        <strain evidence="18">An824</strain>
    </source>
</reference>
<dbReference type="CDD" id="cd00082">
    <property type="entry name" value="HisKA"/>
    <property type="match status" value="1"/>
</dbReference>
<feature type="domain" description="Response regulatory" evidence="17">
    <location>
        <begin position="1044"/>
        <end position="1159"/>
    </location>
</feature>
<dbReference type="InterPro" id="IPR004358">
    <property type="entry name" value="Sig_transdc_His_kin-like_C"/>
</dbReference>
<evidence type="ECO:0000256" key="14">
    <source>
        <dbReference type="SAM" id="SignalP"/>
    </source>
</evidence>
<evidence type="ECO:0000256" key="10">
    <source>
        <dbReference type="ARBA" id="ARBA00023125"/>
    </source>
</evidence>
<keyword evidence="8" id="KW-0902">Two-component regulatory system</keyword>
<dbReference type="Gene3D" id="1.10.10.60">
    <property type="entry name" value="Homeodomain-like"/>
    <property type="match status" value="1"/>
</dbReference>
<evidence type="ECO:0000256" key="6">
    <source>
        <dbReference type="ARBA" id="ARBA00022777"/>
    </source>
</evidence>
<dbReference type="InterPro" id="IPR011110">
    <property type="entry name" value="Reg_prop"/>
</dbReference>
<evidence type="ECO:0000256" key="5">
    <source>
        <dbReference type="ARBA" id="ARBA00022741"/>
    </source>
</evidence>
<feature type="modified residue" description="4-aspartylphosphate" evidence="12">
    <location>
        <position position="1092"/>
    </location>
</feature>
<dbReference type="PANTHER" id="PTHR43547">
    <property type="entry name" value="TWO-COMPONENT HISTIDINE KINASE"/>
    <property type="match status" value="1"/>
</dbReference>
<dbReference type="PROSITE" id="PS50109">
    <property type="entry name" value="HIS_KIN"/>
    <property type="match status" value="1"/>
</dbReference>
<dbReference type="SUPFAM" id="SSF63829">
    <property type="entry name" value="Calcium-dependent phosphotriesterase"/>
    <property type="match status" value="3"/>
</dbReference>
<comment type="catalytic activity">
    <reaction evidence="1">
        <text>ATP + protein L-histidine = ADP + protein N-phospho-L-histidine.</text>
        <dbReference type="EC" id="2.7.13.3"/>
    </reaction>
</comment>
<dbReference type="Pfam" id="PF12833">
    <property type="entry name" value="HTH_18"/>
    <property type="match status" value="1"/>
</dbReference>